<keyword evidence="13" id="KW-1185">Reference proteome</keyword>
<dbReference type="NCBIfam" id="NF009206">
    <property type="entry name" value="PRK12555.1"/>
    <property type="match status" value="1"/>
</dbReference>
<evidence type="ECO:0000256" key="2">
    <source>
        <dbReference type="ARBA" id="ARBA00022500"/>
    </source>
</evidence>
<keyword evidence="3 5" id="KW-0378">Hydrolase</keyword>
<comment type="domain">
    <text evidence="5">Contains a C-terminal catalytic domain, and an N-terminal region which modulates catalytic activity.</text>
</comment>
<keyword evidence="1 5" id="KW-0963">Cytoplasm</keyword>
<dbReference type="CDD" id="cd17541">
    <property type="entry name" value="REC_CheB-like"/>
    <property type="match status" value="1"/>
</dbReference>
<dbReference type="PROSITE" id="PS50110">
    <property type="entry name" value="RESPONSE_REGULATORY"/>
    <property type="match status" value="1"/>
</dbReference>
<feature type="active site" evidence="5 6">
    <location>
        <position position="171"/>
    </location>
</feature>
<dbReference type="PROSITE" id="PS50122">
    <property type="entry name" value="CHEB"/>
    <property type="match status" value="1"/>
</dbReference>
<dbReference type="GO" id="GO:0000156">
    <property type="term" value="F:phosphorelay response regulator activity"/>
    <property type="evidence" value="ECO:0007669"/>
    <property type="project" value="InterPro"/>
</dbReference>
<dbReference type="PANTHER" id="PTHR42872:SF6">
    <property type="entry name" value="PROTEIN-GLUTAMATE METHYLESTERASE_PROTEIN-GLUTAMINE GLUTAMINASE"/>
    <property type="match status" value="1"/>
</dbReference>
<dbReference type="RefSeq" id="WP_245638806.1">
    <property type="nucleotide sequence ID" value="NZ_FBYC01000004.1"/>
</dbReference>
<dbReference type="Gene3D" id="3.40.50.2300">
    <property type="match status" value="1"/>
</dbReference>
<dbReference type="Proteomes" id="UP000182045">
    <property type="component" value="Unassembled WGS sequence"/>
</dbReference>
<feature type="domain" description="Response regulatory" evidence="8">
    <location>
        <begin position="12"/>
        <end position="129"/>
    </location>
</feature>
<evidence type="ECO:0000256" key="3">
    <source>
        <dbReference type="ARBA" id="ARBA00022801"/>
    </source>
</evidence>
<evidence type="ECO:0000256" key="4">
    <source>
        <dbReference type="ARBA" id="ARBA00048267"/>
    </source>
</evidence>
<dbReference type="EC" id="3.1.1.61" evidence="5"/>
<keyword evidence="2 5" id="KW-0145">Chemotaxis</keyword>
<dbReference type="PIRSF" id="PIRSF000876">
    <property type="entry name" value="RR_chemtxs_CheB"/>
    <property type="match status" value="1"/>
</dbReference>
<feature type="active site" evidence="5 6">
    <location>
        <position position="294"/>
    </location>
</feature>
<dbReference type="InterPro" id="IPR011006">
    <property type="entry name" value="CheY-like_superfamily"/>
</dbReference>
<dbReference type="Gene3D" id="3.40.50.180">
    <property type="entry name" value="Methylesterase CheB, C-terminal domain"/>
    <property type="match status" value="1"/>
</dbReference>
<organism evidence="11 12">
    <name type="scientific">Roseibaca calidilacus</name>
    <dbReference type="NCBI Taxonomy" id="1666912"/>
    <lineage>
        <taxon>Bacteria</taxon>
        <taxon>Pseudomonadati</taxon>
        <taxon>Pseudomonadota</taxon>
        <taxon>Alphaproteobacteria</taxon>
        <taxon>Rhodobacterales</taxon>
        <taxon>Paracoccaceae</taxon>
        <taxon>Roseinatronobacter</taxon>
    </lineage>
</organism>
<dbReference type="AlphaFoldDB" id="A0A0P7YX75"/>
<dbReference type="PATRIC" id="fig|1666912.4.peg.1636"/>
<evidence type="ECO:0000259" key="9">
    <source>
        <dbReference type="PROSITE" id="PS50122"/>
    </source>
</evidence>
<comment type="caution">
    <text evidence="11">The sequence shown here is derived from an EMBL/GenBank/DDBJ whole genome shotgun (WGS) entry which is preliminary data.</text>
</comment>
<dbReference type="Pfam" id="PF01339">
    <property type="entry name" value="CheB_methylest"/>
    <property type="match status" value="1"/>
</dbReference>
<dbReference type="NCBIfam" id="NF001965">
    <property type="entry name" value="PRK00742.1"/>
    <property type="match status" value="1"/>
</dbReference>
<evidence type="ECO:0000256" key="1">
    <source>
        <dbReference type="ARBA" id="ARBA00022490"/>
    </source>
</evidence>
<comment type="PTM">
    <text evidence="5">Phosphorylated by CheA. Phosphorylation of the N-terminal regulatory domain activates the methylesterase activity.</text>
</comment>
<dbReference type="SUPFAM" id="SSF52172">
    <property type="entry name" value="CheY-like"/>
    <property type="match status" value="1"/>
</dbReference>
<dbReference type="InterPro" id="IPR000673">
    <property type="entry name" value="Sig_transdc_resp-reg_Me-estase"/>
</dbReference>
<dbReference type="InterPro" id="IPR035909">
    <property type="entry name" value="CheB_C"/>
</dbReference>
<proteinExistence type="inferred from homology"/>
<name>A0A0P7YX75_9RHOB</name>
<comment type="similarity">
    <text evidence="5">Belongs to the CheB family.</text>
</comment>
<feature type="modified residue" description="4-aspartylphosphate" evidence="5 7">
    <location>
        <position position="63"/>
    </location>
</feature>
<dbReference type="EMBL" id="FBYC01000004">
    <property type="protein sequence ID" value="CUX82135.1"/>
    <property type="molecule type" value="Genomic_DNA"/>
</dbReference>
<dbReference type="HAMAP" id="MF_00099">
    <property type="entry name" value="CheB_chemtxs"/>
    <property type="match status" value="1"/>
</dbReference>
<evidence type="ECO:0000256" key="6">
    <source>
        <dbReference type="PROSITE-ProRule" id="PRU00050"/>
    </source>
</evidence>
<dbReference type="GO" id="GO:0008984">
    <property type="term" value="F:protein-glutamate methylesterase activity"/>
    <property type="evidence" value="ECO:0007669"/>
    <property type="project" value="UniProtKB-UniRule"/>
</dbReference>
<protein>
    <recommendedName>
        <fullName evidence="5">Protein-glutamate methylesterase/protein-glutamine glutaminase</fullName>
        <ecNumber evidence="5">3.1.1.61</ecNumber>
        <ecNumber evidence="5">3.5.1.44</ecNumber>
    </recommendedName>
</protein>
<dbReference type="GO" id="GO:0050568">
    <property type="term" value="F:protein-glutamine glutaminase activity"/>
    <property type="evidence" value="ECO:0007669"/>
    <property type="project" value="UniProtKB-UniRule"/>
</dbReference>
<dbReference type="CDD" id="cd16432">
    <property type="entry name" value="CheB_Rec"/>
    <property type="match status" value="1"/>
</dbReference>
<reference evidence="11 12" key="1">
    <citation type="submission" date="2015-09" db="EMBL/GenBank/DDBJ databases">
        <title>Identification and resolution of microdiversity through metagenomic sequencing of parallel consortia.</title>
        <authorList>
            <person name="Nelson W.C."/>
            <person name="Romine M.F."/>
            <person name="Lindemann S.R."/>
        </authorList>
    </citation>
    <scope>NUCLEOTIDE SEQUENCE [LARGE SCALE GENOMIC DNA]</scope>
    <source>
        <strain evidence="11">HL-91</strain>
    </source>
</reference>
<dbReference type="Pfam" id="PF00072">
    <property type="entry name" value="Response_reg"/>
    <property type="match status" value="1"/>
</dbReference>
<evidence type="ECO:0000313" key="10">
    <source>
        <dbReference type="EMBL" id="CUX82135.1"/>
    </source>
</evidence>
<dbReference type="Proteomes" id="UP000050413">
    <property type="component" value="Unassembled WGS sequence"/>
</dbReference>
<evidence type="ECO:0000256" key="5">
    <source>
        <dbReference type="HAMAP-Rule" id="MF_00099"/>
    </source>
</evidence>
<dbReference type="EC" id="3.5.1.44" evidence="5"/>
<comment type="catalytic activity">
    <reaction evidence="5">
        <text>L-glutaminyl-[protein] + H2O = L-glutamyl-[protein] + NH4(+)</text>
        <dbReference type="Rhea" id="RHEA:16441"/>
        <dbReference type="Rhea" id="RHEA-COMP:10207"/>
        <dbReference type="Rhea" id="RHEA-COMP:10208"/>
        <dbReference type="ChEBI" id="CHEBI:15377"/>
        <dbReference type="ChEBI" id="CHEBI:28938"/>
        <dbReference type="ChEBI" id="CHEBI:29973"/>
        <dbReference type="ChEBI" id="CHEBI:30011"/>
        <dbReference type="EC" id="3.5.1.44"/>
    </reaction>
</comment>
<accession>A0A0P7YX75</accession>
<dbReference type="GO" id="GO:0006935">
    <property type="term" value="P:chemotaxis"/>
    <property type="evidence" value="ECO:0007669"/>
    <property type="project" value="UniProtKB-UniRule"/>
</dbReference>
<comment type="subcellular location">
    <subcellularLocation>
        <location evidence="5">Cytoplasm</location>
    </subcellularLocation>
</comment>
<reference evidence="10 13" key="2">
    <citation type="submission" date="2016-01" db="EMBL/GenBank/DDBJ databases">
        <authorList>
            <person name="Varghese N."/>
        </authorList>
    </citation>
    <scope>NUCLEOTIDE SEQUENCE [LARGE SCALE GENOMIC DNA]</scope>
    <source>
        <strain evidence="10 13">HL-91</strain>
    </source>
</reference>
<dbReference type="SUPFAM" id="SSF52738">
    <property type="entry name" value="Methylesterase CheB, C-terminal domain"/>
    <property type="match status" value="1"/>
</dbReference>
<evidence type="ECO:0000259" key="8">
    <source>
        <dbReference type="PROSITE" id="PS50110"/>
    </source>
</evidence>
<dbReference type="GO" id="GO:0005737">
    <property type="term" value="C:cytoplasm"/>
    <property type="evidence" value="ECO:0007669"/>
    <property type="project" value="UniProtKB-SubCell"/>
</dbReference>
<dbReference type="EMBL" id="LJSG01000002">
    <property type="protein sequence ID" value="KPP95532.1"/>
    <property type="molecule type" value="Genomic_DNA"/>
</dbReference>
<dbReference type="STRING" id="1666912.Ga0058931_2188"/>
<comment type="catalytic activity">
    <reaction evidence="4 5">
        <text>[protein]-L-glutamate 5-O-methyl ester + H2O = L-glutamyl-[protein] + methanol + H(+)</text>
        <dbReference type="Rhea" id="RHEA:23236"/>
        <dbReference type="Rhea" id="RHEA-COMP:10208"/>
        <dbReference type="Rhea" id="RHEA-COMP:10311"/>
        <dbReference type="ChEBI" id="CHEBI:15377"/>
        <dbReference type="ChEBI" id="CHEBI:15378"/>
        <dbReference type="ChEBI" id="CHEBI:17790"/>
        <dbReference type="ChEBI" id="CHEBI:29973"/>
        <dbReference type="ChEBI" id="CHEBI:82795"/>
        <dbReference type="EC" id="3.1.1.61"/>
    </reaction>
</comment>
<dbReference type="InterPro" id="IPR001789">
    <property type="entry name" value="Sig_transdc_resp-reg_receiver"/>
</dbReference>
<dbReference type="SMART" id="SM00448">
    <property type="entry name" value="REC"/>
    <property type="match status" value="1"/>
</dbReference>
<evidence type="ECO:0000313" key="13">
    <source>
        <dbReference type="Proteomes" id="UP000182045"/>
    </source>
</evidence>
<dbReference type="PANTHER" id="PTHR42872">
    <property type="entry name" value="PROTEIN-GLUTAMATE METHYLESTERASE/PROTEIN-GLUTAMINE GLUTAMINASE"/>
    <property type="match status" value="1"/>
</dbReference>
<sequence>MAQSHDPGRPVRVLIVDDSAMIRKALEIGMSSDPGIVVIGAAHDGERGLEMARALAPDVITLDIEMPRLDGVSFMRRLMPERAIPTVVISAVTSEGAEVTLRALEAGAVDIIAKPSLGTGTALPRIMADICRRVRNAANARPFLSRPLVQTRLTARRSSHARDHVIVIGASTGGVQALAQLLPLMPSDAPGIAIVQHMPEGFTHSFAKRLNTTCAIEVREAKDGDEMRPGLALIAPGGSRHMVLIGHKPKLRVSLQEGPPVSFSTPSVDMLFDSAASCLGPSCSAALLTGMGKDGANGLLNIRNAGGRTIAQDEISSVVWGMPRQAVMIGAAQFILPLNSIAAALLEPPATALAQTAHKEGQSI</sequence>
<feature type="active site" evidence="5 6">
    <location>
        <position position="197"/>
    </location>
</feature>
<evidence type="ECO:0000313" key="11">
    <source>
        <dbReference type="EMBL" id="KPP95532.1"/>
    </source>
</evidence>
<evidence type="ECO:0000256" key="7">
    <source>
        <dbReference type="PROSITE-ProRule" id="PRU00169"/>
    </source>
</evidence>
<evidence type="ECO:0000313" key="12">
    <source>
        <dbReference type="Proteomes" id="UP000050413"/>
    </source>
</evidence>
<keyword evidence="5 7" id="KW-0597">Phosphoprotein</keyword>
<dbReference type="InterPro" id="IPR008248">
    <property type="entry name" value="CheB-like"/>
</dbReference>
<gene>
    <name evidence="5 11" type="primary">cheB</name>
    <name evidence="10" type="ORF">Ga0058931_2188</name>
    <name evidence="11" type="ORF">HLUCCA05_02425</name>
</gene>
<feature type="domain" description="CheB-type methylesterase" evidence="9">
    <location>
        <begin position="159"/>
        <end position="347"/>
    </location>
</feature>
<comment type="function">
    <text evidence="5">Involved in chemotaxis. Part of a chemotaxis signal transduction system that modulates chemotaxis in response to various stimuli. Catalyzes the demethylation of specific methylglutamate residues introduced into the chemoreceptors (methyl-accepting chemotaxis proteins or MCP) by CheR. Also mediates the irreversible deamidation of specific glutamine residues to glutamic acid.</text>
</comment>